<gene>
    <name evidence="3" type="ORF">G127AT_07225</name>
</gene>
<feature type="transmembrane region" description="Helical" evidence="2">
    <location>
        <begin position="354"/>
        <end position="379"/>
    </location>
</feature>
<evidence type="ECO:0000256" key="1">
    <source>
        <dbReference type="SAM" id="MobiDB-lite"/>
    </source>
</evidence>
<feature type="transmembrane region" description="Helical" evidence="2">
    <location>
        <begin position="320"/>
        <end position="347"/>
    </location>
</feature>
<feature type="transmembrane region" description="Helical" evidence="2">
    <location>
        <begin position="469"/>
        <end position="486"/>
    </location>
</feature>
<evidence type="ECO:0008006" key="5">
    <source>
        <dbReference type="Google" id="ProtNLM"/>
    </source>
</evidence>
<feature type="transmembrane region" description="Helical" evidence="2">
    <location>
        <begin position="407"/>
        <end position="425"/>
    </location>
</feature>
<dbReference type="KEGG" id="aarc:G127AT_07225"/>
<accession>A0A975FQ63</accession>
<keyword evidence="2" id="KW-1133">Transmembrane helix</keyword>
<dbReference type="RefSeq" id="WP_210901457.1">
    <property type="nucleotide sequence ID" value="NZ_CP071696.1"/>
</dbReference>
<evidence type="ECO:0000256" key="2">
    <source>
        <dbReference type="SAM" id="Phobius"/>
    </source>
</evidence>
<feature type="compositionally biased region" description="Basic and acidic residues" evidence="1">
    <location>
        <begin position="1"/>
        <end position="15"/>
    </location>
</feature>
<evidence type="ECO:0000313" key="4">
    <source>
        <dbReference type="Proteomes" id="UP000671914"/>
    </source>
</evidence>
<feature type="region of interest" description="Disordered" evidence="1">
    <location>
        <begin position="95"/>
        <end position="116"/>
    </location>
</feature>
<feature type="region of interest" description="Disordered" evidence="1">
    <location>
        <begin position="1"/>
        <end position="79"/>
    </location>
</feature>
<feature type="transmembrane region" description="Helical" evidence="2">
    <location>
        <begin position="121"/>
        <end position="147"/>
    </location>
</feature>
<name>A0A975FQ63_9MICO</name>
<organism evidence="3 4">
    <name type="scientific">Agromyces archimandritae</name>
    <dbReference type="NCBI Taxonomy" id="2781962"/>
    <lineage>
        <taxon>Bacteria</taxon>
        <taxon>Bacillati</taxon>
        <taxon>Actinomycetota</taxon>
        <taxon>Actinomycetes</taxon>
        <taxon>Micrococcales</taxon>
        <taxon>Microbacteriaceae</taxon>
        <taxon>Agromyces</taxon>
    </lineage>
</organism>
<dbReference type="AlphaFoldDB" id="A0A975FQ63"/>
<feature type="compositionally biased region" description="Low complexity" evidence="1">
    <location>
        <begin position="16"/>
        <end position="44"/>
    </location>
</feature>
<reference evidence="3" key="1">
    <citation type="submission" date="2021-03" db="EMBL/GenBank/DDBJ databases">
        <title>Agromyces archimandritus sp. nov., isolated from the cockroach Archimandrita tessellata.</title>
        <authorList>
            <person name="Guzman J."/>
            <person name="Ortuzar M."/>
            <person name="Poehlein A."/>
            <person name="Daniel R."/>
            <person name="Trujillo M."/>
            <person name="Vilcinskas A."/>
        </authorList>
    </citation>
    <scope>NUCLEOTIDE SEQUENCE</scope>
    <source>
        <strain evidence="3">G127AT</strain>
    </source>
</reference>
<dbReference type="Proteomes" id="UP000671914">
    <property type="component" value="Chromosome"/>
</dbReference>
<sequence>MAHDDTGHDSARDAARGSGDAGDAARGTGDAANSIAGGEAAPDGAGDEGRDAAHGTAASVGEAGTGAAADTPHGDAGSAGERLASLEAENARLRAELGNGRAGASTGEPGRRKPRRTAGGVIRSILSAVCLVLAGVLTPVAIVGAWAATQLTDTEAFVGTFAPLADDPAVQRLVAAQTVAATEEALDVEGLTSDVIDGIIDLGTGERASDALRALEEPAAAGIRALIRNTVEDFVASDAFSDIWREALRASHAEALAALRHEPGAAVSLEGDELGIQLGPIVERAADALADAGLDFAAAIPAVDRTIVVAEGDSVAAVQLGYAVATIAGVWMPWLVLALAAAGVLLAHKRARALIWAGVALAIGAIVLAIGLGVGGMVAGGALDDAGVPADAAAALYGGVTARMLDTAVVVAVLGAAVALVAWLAGPFEVPRRMRGAASDAAASLREAAGQRGLGTGAFGVWVERWRPWLLAAVGLAAALVVVFARPLSVALIVWTLVLAALAVAAIELVRRPPAVE</sequence>
<feature type="transmembrane region" description="Helical" evidence="2">
    <location>
        <begin position="492"/>
        <end position="510"/>
    </location>
</feature>
<keyword evidence="2" id="KW-0812">Transmembrane</keyword>
<proteinExistence type="predicted"/>
<evidence type="ECO:0000313" key="3">
    <source>
        <dbReference type="EMBL" id="QTX05969.1"/>
    </source>
</evidence>
<keyword evidence="4" id="KW-1185">Reference proteome</keyword>
<keyword evidence="2" id="KW-0472">Membrane</keyword>
<dbReference type="EMBL" id="CP071696">
    <property type="protein sequence ID" value="QTX05969.1"/>
    <property type="molecule type" value="Genomic_DNA"/>
</dbReference>
<protein>
    <recommendedName>
        <fullName evidence="5">Integral membrane protein</fullName>
    </recommendedName>
</protein>